<comment type="caution">
    <text evidence="2">The sequence shown here is derived from an EMBL/GenBank/DDBJ whole genome shotgun (WGS) entry which is preliminary data.</text>
</comment>
<evidence type="ECO:0000256" key="1">
    <source>
        <dbReference type="SAM" id="MobiDB-lite"/>
    </source>
</evidence>
<reference evidence="2 3" key="1">
    <citation type="journal article" date="2013" name="Nature">
        <title>Anaerobic oxidation of methane coupled to nitrate reduction in a novel archaeal lineage.</title>
        <authorList>
            <person name="Haroon M.F."/>
            <person name="Hu S."/>
            <person name="Shi Y."/>
            <person name="Imelfort M."/>
            <person name="Keller J."/>
            <person name="Hugenholtz P."/>
            <person name="Yuan Z."/>
            <person name="Tyson G.W."/>
        </authorList>
    </citation>
    <scope>NUCLEOTIDE SEQUENCE [LARGE SCALE GENOMIC DNA]</scope>
    <source>
        <strain evidence="2 3">ANME-2d</strain>
    </source>
</reference>
<feature type="region of interest" description="Disordered" evidence="1">
    <location>
        <begin position="1"/>
        <end position="29"/>
    </location>
</feature>
<name>A0A062V3F7_9EURY</name>
<sequence length="461" mass="55407">MTRRRSTSESKQTKEEIRKEQTDGGLATPSSWWVERLNIEKPIPEDQERHYREEQERYEQIRQREEYYRPIQLMVRPRPEDQERRYREEQERYEQERPIKVEGGEKRDALQIWADSYDAGSRVLEDSYTNLYKPWFESSGEAYSKMAELSKNPTPENYRAFYDQWIKTYQNSFGKFYPVLTRQFDKETVEKLMSSAEESRKLFQSWTAMLDENFRKTQELLQGPPEPERFREFYDMWTRTYGKILEEFAEMTTKGSTREALEVYGGIPGMYLNNFVQMLKLWNESYMYLFRPWADSMLSLSRRMSELSRGEARPEAYTEFYNIWIDAYRDFYNRLFDIRSARSASEEMADSFVRSMTAYKNISNSWIDAVEKKIAAMEEMSQKTMDISKRTTEPEAYTGFYDTWVNMYERAFDDFFRYVPMAGPMRSMMEPVKNTARVYTDMFVNMSNMWMKAIPGYTGRA</sequence>
<organism evidence="2 3">
    <name type="scientific">Candidatus Methanoperedens nitratireducens</name>
    <dbReference type="NCBI Taxonomy" id="1392998"/>
    <lineage>
        <taxon>Archaea</taxon>
        <taxon>Methanobacteriati</taxon>
        <taxon>Methanobacteriota</taxon>
        <taxon>Stenosarchaea group</taxon>
        <taxon>Methanomicrobia</taxon>
        <taxon>Methanosarcinales</taxon>
        <taxon>ANME-2 cluster</taxon>
        <taxon>Candidatus Methanoperedentaceae</taxon>
        <taxon>Candidatus Methanoperedens</taxon>
    </lineage>
</organism>
<feature type="compositionally biased region" description="Basic and acidic residues" evidence="1">
    <location>
        <begin position="1"/>
        <end position="22"/>
    </location>
</feature>
<evidence type="ECO:0000313" key="3">
    <source>
        <dbReference type="Proteomes" id="UP000027153"/>
    </source>
</evidence>
<evidence type="ECO:0008006" key="4">
    <source>
        <dbReference type="Google" id="ProtNLM"/>
    </source>
</evidence>
<dbReference type="EMBL" id="JMIY01000004">
    <property type="protein sequence ID" value="KCZ71872.1"/>
    <property type="molecule type" value="Genomic_DNA"/>
</dbReference>
<keyword evidence="3" id="KW-1185">Reference proteome</keyword>
<protein>
    <recommendedName>
        <fullName evidence="4">Poly(3-hydroxyalkanoate) polymerase subunit PhaE</fullName>
    </recommendedName>
</protein>
<dbReference type="RefSeq" id="WP_048090892.1">
    <property type="nucleotide sequence ID" value="NZ_JMIY01000004.1"/>
</dbReference>
<accession>A0A062V3F7</accession>
<dbReference type="AlphaFoldDB" id="A0A062V3F7"/>
<dbReference type="Proteomes" id="UP000027153">
    <property type="component" value="Unassembled WGS sequence"/>
</dbReference>
<gene>
    <name evidence="2" type="ORF">ANME2D_01927</name>
</gene>
<dbReference type="OrthoDB" id="149649at2157"/>
<evidence type="ECO:0000313" key="2">
    <source>
        <dbReference type="EMBL" id="KCZ71872.1"/>
    </source>
</evidence>
<proteinExistence type="predicted"/>